<keyword evidence="2" id="KW-1185">Reference proteome</keyword>
<dbReference type="PIRSF" id="PIRSF017393">
    <property type="entry name" value="MTase_SAV2177"/>
    <property type="match status" value="1"/>
</dbReference>
<keyword evidence="1" id="KW-0489">Methyltransferase</keyword>
<comment type="caution">
    <text evidence="1">The sequence shown here is derived from an EMBL/GenBank/DDBJ whole genome shotgun (WGS) entry which is preliminary data.</text>
</comment>
<organism evidence="1 2">
    <name type="scientific">Streptomyces hokutonensis</name>
    <dbReference type="NCBI Taxonomy" id="1306990"/>
    <lineage>
        <taxon>Bacteria</taxon>
        <taxon>Bacillati</taxon>
        <taxon>Actinomycetota</taxon>
        <taxon>Actinomycetes</taxon>
        <taxon>Kitasatosporales</taxon>
        <taxon>Streptomycetaceae</taxon>
        <taxon>Streptomyces</taxon>
    </lineage>
</organism>
<dbReference type="Pfam" id="PF04672">
    <property type="entry name" value="Methyltransf_19"/>
    <property type="match status" value="1"/>
</dbReference>
<dbReference type="EMBL" id="JBIAHM010000012">
    <property type="protein sequence ID" value="MFE9603050.1"/>
    <property type="molecule type" value="Genomic_DNA"/>
</dbReference>
<dbReference type="Proteomes" id="UP001601303">
    <property type="component" value="Unassembled WGS sequence"/>
</dbReference>
<dbReference type="InterPro" id="IPR029063">
    <property type="entry name" value="SAM-dependent_MTases_sf"/>
</dbReference>
<dbReference type="Gene3D" id="3.40.50.150">
    <property type="entry name" value="Vaccinia Virus protein VP39"/>
    <property type="match status" value="1"/>
</dbReference>
<sequence>MANEPTAPGTPPGIEPDVPNVARIYDYFLGGRTHYPADRAAAQRITAANPQAPLLARAMRRWLVRVVAAMTAEGITQFLDLGAGLPTQDNVHEVAARHHPDTTVVYVDNDPTVLAHGRPLLHPGRSLLLLGDVQDMASVLDHPDLHTLIDLTAPLGVIISGVVHFLPESPATTTQFTVLRHRLAPGSALALNSLVSDADPTGATTLFRLYQGETGRGQLRTTHQLREFYGDFDLQEPGLVPLDDWRPDIPVPPSALPKPLIWGGMARKR</sequence>
<accession>A0ABW6ME81</accession>
<proteinExistence type="predicted"/>
<reference evidence="1 2" key="1">
    <citation type="submission" date="2024-10" db="EMBL/GenBank/DDBJ databases">
        <title>The Natural Products Discovery Center: Release of the First 8490 Sequenced Strains for Exploring Actinobacteria Biosynthetic Diversity.</title>
        <authorList>
            <person name="Kalkreuter E."/>
            <person name="Kautsar S.A."/>
            <person name="Yang D."/>
            <person name="Bader C.D."/>
            <person name="Teijaro C.N."/>
            <person name="Fluegel L."/>
            <person name="Davis C.M."/>
            <person name="Simpson J.R."/>
            <person name="Lauterbach L."/>
            <person name="Steele A.D."/>
            <person name="Gui C."/>
            <person name="Meng S."/>
            <person name="Li G."/>
            <person name="Viehrig K."/>
            <person name="Ye F."/>
            <person name="Su P."/>
            <person name="Kiefer A.F."/>
            <person name="Nichols A."/>
            <person name="Cepeda A.J."/>
            <person name="Yan W."/>
            <person name="Fan B."/>
            <person name="Jiang Y."/>
            <person name="Adhikari A."/>
            <person name="Zheng C.-J."/>
            <person name="Schuster L."/>
            <person name="Cowan T.M."/>
            <person name="Smanski M.J."/>
            <person name="Chevrette M.G."/>
            <person name="De Carvalho L.P.S."/>
            <person name="Shen B."/>
        </authorList>
    </citation>
    <scope>NUCLEOTIDE SEQUENCE [LARGE SCALE GENOMIC DNA]</scope>
    <source>
        <strain evidence="1 2">NPDC006488</strain>
    </source>
</reference>
<dbReference type="RefSeq" id="WP_388111387.1">
    <property type="nucleotide sequence ID" value="NZ_JBIAHM010000012.1"/>
</dbReference>
<dbReference type="EC" id="2.1.1.-" evidence="1"/>
<evidence type="ECO:0000313" key="1">
    <source>
        <dbReference type="EMBL" id="MFE9603050.1"/>
    </source>
</evidence>
<dbReference type="SUPFAM" id="SSF53335">
    <property type="entry name" value="S-adenosyl-L-methionine-dependent methyltransferases"/>
    <property type="match status" value="1"/>
</dbReference>
<dbReference type="GO" id="GO:0008168">
    <property type="term" value="F:methyltransferase activity"/>
    <property type="evidence" value="ECO:0007669"/>
    <property type="project" value="UniProtKB-KW"/>
</dbReference>
<name>A0ABW6ME81_9ACTN</name>
<keyword evidence="1" id="KW-0808">Transferase</keyword>
<dbReference type="GO" id="GO:0032259">
    <property type="term" value="P:methylation"/>
    <property type="evidence" value="ECO:0007669"/>
    <property type="project" value="UniProtKB-KW"/>
</dbReference>
<protein>
    <submittedName>
        <fullName evidence="1">SAM-dependent methyltransferase</fullName>
        <ecNumber evidence="1">2.1.1.-</ecNumber>
    </submittedName>
</protein>
<gene>
    <name evidence="1" type="ORF">ACFYNQ_31375</name>
</gene>
<evidence type="ECO:0000313" key="2">
    <source>
        <dbReference type="Proteomes" id="UP001601303"/>
    </source>
</evidence>
<dbReference type="InterPro" id="IPR006764">
    <property type="entry name" value="SAM_dep_MeTrfase_SAV2177_type"/>
</dbReference>